<keyword evidence="1" id="KW-0808">Transferase</keyword>
<dbReference type="Pfam" id="PF22944">
    <property type="entry name" value="DGKD_4H"/>
    <property type="match status" value="1"/>
</dbReference>
<protein>
    <recommendedName>
        <fullName evidence="5">Diacylglycerol kinase accessory domain-containing protein</fullName>
    </recommendedName>
</protein>
<proteinExistence type="predicted"/>
<keyword evidence="4" id="KW-0067">ATP-binding</keyword>
<name>A0ABV0SFN1_9TELE</name>
<comment type="caution">
    <text evidence="6">The sequence shown here is derived from an EMBL/GenBank/DDBJ whole genome shotgun (WGS) entry which is preliminary data.</text>
</comment>
<organism evidence="6 7">
    <name type="scientific">Xenoophorus captivus</name>
    <dbReference type="NCBI Taxonomy" id="1517983"/>
    <lineage>
        <taxon>Eukaryota</taxon>
        <taxon>Metazoa</taxon>
        <taxon>Chordata</taxon>
        <taxon>Craniata</taxon>
        <taxon>Vertebrata</taxon>
        <taxon>Euteleostomi</taxon>
        <taxon>Actinopterygii</taxon>
        <taxon>Neopterygii</taxon>
        <taxon>Teleostei</taxon>
        <taxon>Neoteleostei</taxon>
        <taxon>Acanthomorphata</taxon>
        <taxon>Ovalentaria</taxon>
        <taxon>Atherinomorphae</taxon>
        <taxon>Cyprinodontiformes</taxon>
        <taxon>Goodeidae</taxon>
        <taxon>Xenoophorus</taxon>
    </lineage>
</organism>
<keyword evidence="3" id="KW-0418">Kinase</keyword>
<evidence type="ECO:0000256" key="4">
    <source>
        <dbReference type="ARBA" id="ARBA00022840"/>
    </source>
</evidence>
<evidence type="ECO:0000256" key="1">
    <source>
        <dbReference type="ARBA" id="ARBA00022679"/>
    </source>
</evidence>
<sequence length="200" mass="22189">MAPSFDDKILEVVAVFGSMQMAVSRVINLQHHRIAQCRTVKITILGDEGVPVQVDGEAWIQPPGYIKIIHKNRTQTLTRDRAFENTLKSWEDKQKCEFPQPQHSQPPHPETVSEEEALLISEFGQAAGVLIHSIREVAQFHHSLEQELAHAVNASSKAMDVVYAKSPEALSCSSVVHMVSDVKALLSETELLLAGKMSMN</sequence>
<dbReference type="InterPro" id="IPR037607">
    <property type="entry name" value="DGK"/>
</dbReference>
<evidence type="ECO:0000313" key="6">
    <source>
        <dbReference type="EMBL" id="MEQ2219347.1"/>
    </source>
</evidence>
<dbReference type="Gene3D" id="2.60.200.40">
    <property type="match status" value="1"/>
</dbReference>
<dbReference type="PANTHER" id="PTHR11255">
    <property type="entry name" value="DIACYLGLYCEROL KINASE"/>
    <property type="match status" value="1"/>
</dbReference>
<dbReference type="Pfam" id="PF00609">
    <property type="entry name" value="DAGK_acc"/>
    <property type="match status" value="1"/>
</dbReference>
<dbReference type="Proteomes" id="UP001434883">
    <property type="component" value="Unassembled WGS sequence"/>
</dbReference>
<keyword evidence="2" id="KW-0547">Nucleotide-binding</keyword>
<dbReference type="SUPFAM" id="SSF111331">
    <property type="entry name" value="NAD kinase/diacylglycerol kinase-like"/>
    <property type="match status" value="1"/>
</dbReference>
<evidence type="ECO:0000256" key="3">
    <source>
        <dbReference type="ARBA" id="ARBA00022777"/>
    </source>
</evidence>
<dbReference type="SMART" id="SM00045">
    <property type="entry name" value="DAGKa"/>
    <property type="match status" value="1"/>
</dbReference>
<evidence type="ECO:0000313" key="7">
    <source>
        <dbReference type="Proteomes" id="UP001434883"/>
    </source>
</evidence>
<evidence type="ECO:0000256" key="2">
    <source>
        <dbReference type="ARBA" id="ARBA00022741"/>
    </source>
</evidence>
<dbReference type="PANTHER" id="PTHR11255:SF30">
    <property type="entry name" value="DIACYLGLYCEROL KINASE DELTA"/>
    <property type="match status" value="1"/>
</dbReference>
<keyword evidence="7" id="KW-1185">Reference proteome</keyword>
<dbReference type="EMBL" id="JAHRIN010079021">
    <property type="protein sequence ID" value="MEQ2219347.1"/>
    <property type="molecule type" value="Genomic_DNA"/>
</dbReference>
<dbReference type="InterPro" id="IPR016064">
    <property type="entry name" value="NAD/diacylglycerol_kinase_sf"/>
</dbReference>
<gene>
    <name evidence="6" type="ORF">XENOCAPTIV_016381</name>
</gene>
<reference evidence="6 7" key="1">
    <citation type="submission" date="2021-06" db="EMBL/GenBank/DDBJ databases">
        <authorList>
            <person name="Palmer J.M."/>
        </authorList>
    </citation>
    <scope>NUCLEOTIDE SEQUENCE [LARGE SCALE GENOMIC DNA]</scope>
    <source>
        <strain evidence="6 7">XC_2019</strain>
        <tissue evidence="6">Muscle</tissue>
    </source>
</reference>
<dbReference type="InterPro" id="IPR000756">
    <property type="entry name" value="Diacylglycerol_kin_accessory"/>
</dbReference>
<dbReference type="InterPro" id="IPR054474">
    <property type="entry name" value="DGKD_4H"/>
</dbReference>
<feature type="domain" description="Diacylglycerol kinase accessory" evidence="5">
    <location>
        <begin position="1"/>
        <end position="58"/>
    </location>
</feature>
<evidence type="ECO:0000259" key="5">
    <source>
        <dbReference type="SMART" id="SM00045"/>
    </source>
</evidence>
<accession>A0ABV0SFN1</accession>